<dbReference type="Proteomes" id="UP001465755">
    <property type="component" value="Unassembled WGS sequence"/>
</dbReference>
<name>A0AAW1NQW6_9CHLO</name>
<keyword evidence="2" id="KW-1185">Reference proteome</keyword>
<dbReference type="InterPro" id="IPR023393">
    <property type="entry name" value="START-like_dom_sf"/>
</dbReference>
<dbReference type="EMBL" id="JALJOQ010000127">
    <property type="protein sequence ID" value="KAK9795553.1"/>
    <property type="molecule type" value="Genomic_DNA"/>
</dbReference>
<sequence>MGRGKIALSRITVNATPEEVYEKLADLQYWDNMQSGRTVLKGPVGVLHQGDRITYHSRYAPGPVDGLISESEKGQTLRWDDRALIGLIHGEHRWLLAKQGGRRFRLPFMGSASKTQVTLGQEVSGPLSFIIHGDSMEKHGTQWLSDLKLACEQK</sequence>
<gene>
    <name evidence="1" type="ORF">WJX73_006294</name>
</gene>
<dbReference type="Gene3D" id="3.30.530.20">
    <property type="match status" value="1"/>
</dbReference>
<protein>
    <recommendedName>
        <fullName evidence="3">SRPBCC domain-containing protein</fullName>
    </recommendedName>
</protein>
<evidence type="ECO:0008006" key="3">
    <source>
        <dbReference type="Google" id="ProtNLM"/>
    </source>
</evidence>
<accession>A0AAW1NQW6</accession>
<dbReference type="AlphaFoldDB" id="A0AAW1NQW6"/>
<proteinExistence type="predicted"/>
<evidence type="ECO:0000313" key="1">
    <source>
        <dbReference type="EMBL" id="KAK9795553.1"/>
    </source>
</evidence>
<reference evidence="1 2" key="1">
    <citation type="journal article" date="2024" name="Nat. Commun.">
        <title>Phylogenomics reveals the evolutionary origins of lichenization in chlorophyte algae.</title>
        <authorList>
            <person name="Puginier C."/>
            <person name="Libourel C."/>
            <person name="Otte J."/>
            <person name="Skaloud P."/>
            <person name="Haon M."/>
            <person name="Grisel S."/>
            <person name="Petersen M."/>
            <person name="Berrin J.G."/>
            <person name="Delaux P.M."/>
            <person name="Dal Grande F."/>
            <person name="Keller J."/>
        </authorList>
    </citation>
    <scope>NUCLEOTIDE SEQUENCE [LARGE SCALE GENOMIC DNA]</scope>
    <source>
        <strain evidence="1 2">SAG 2036</strain>
    </source>
</reference>
<organism evidence="1 2">
    <name type="scientific">Symbiochloris irregularis</name>
    <dbReference type="NCBI Taxonomy" id="706552"/>
    <lineage>
        <taxon>Eukaryota</taxon>
        <taxon>Viridiplantae</taxon>
        <taxon>Chlorophyta</taxon>
        <taxon>core chlorophytes</taxon>
        <taxon>Trebouxiophyceae</taxon>
        <taxon>Trebouxiales</taxon>
        <taxon>Trebouxiaceae</taxon>
        <taxon>Symbiochloris</taxon>
    </lineage>
</organism>
<evidence type="ECO:0000313" key="2">
    <source>
        <dbReference type="Proteomes" id="UP001465755"/>
    </source>
</evidence>
<comment type="caution">
    <text evidence="1">The sequence shown here is derived from an EMBL/GenBank/DDBJ whole genome shotgun (WGS) entry which is preliminary data.</text>
</comment>
<dbReference type="SUPFAM" id="SSF55961">
    <property type="entry name" value="Bet v1-like"/>
    <property type="match status" value="1"/>
</dbReference>